<dbReference type="Pfam" id="PF07949">
    <property type="entry name" value="YbbR"/>
    <property type="match status" value="3"/>
</dbReference>
<protein>
    <recommendedName>
        <fullName evidence="4">YbbR family protein</fullName>
    </recommendedName>
</protein>
<dbReference type="Proteomes" id="UP000441455">
    <property type="component" value="Unassembled WGS sequence"/>
</dbReference>
<evidence type="ECO:0000313" key="3">
    <source>
        <dbReference type="Proteomes" id="UP000441455"/>
    </source>
</evidence>
<organism evidence="2 3">
    <name type="scientific">Acidaminococcus fermentans</name>
    <dbReference type="NCBI Taxonomy" id="905"/>
    <lineage>
        <taxon>Bacteria</taxon>
        <taxon>Bacillati</taxon>
        <taxon>Bacillota</taxon>
        <taxon>Negativicutes</taxon>
        <taxon>Acidaminococcales</taxon>
        <taxon>Acidaminococcaceae</taxon>
        <taxon>Acidaminococcus</taxon>
    </lineage>
</organism>
<dbReference type="Gene3D" id="2.170.120.30">
    <property type="match status" value="1"/>
</dbReference>
<keyword evidence="1" id="KW-1133">Transmembrane helix</keyword>
<dbReference type="EMBL" id="VULN01000001">
    <property type="protein sequence ID" value="MSS81222.1"/>
    <property type="molecule type" value="Genomic_DNA"/>
</dbReference>
<dbReference type="InterPro" id="IPR012505">
    <property type="entry name" value="YbbR"/>
</dbReference>
<dbReference type="PANTHER" id="PTHR37804">
    <property type="entry name" value="CDAA REGULATORY PROTEIN CDAR"/>
    <property type="match status" value="1"/>
</dbReference>
<comment type="caution">
    <text evidence="2">The sequence shown here is derived from an EMBL/GenBank/DDBJ whole genome shotgun (WGS) entry which is preliminary data.</text>
</comment>
<reference evidence="2 3" key="1">
    <citation type="submission" date="2019-08" db="EMBL/GenBank/DDBJ databases">
        <title>In-depth cultivation of the pig gut microbiome towards novel bacterial diversity and tailored functional studies.</title>
        <authorList>
            <person name="Wylensek D."/>
            <person name="Hitch T.C.A."/>
            <person name="Clavel T."/>
        </authorList>
    </citation>
    <scope>NUCLEOTIDE SEQUENCE [LARGE SCALE GENOMIC DNA]</scope>
    <source>
        <strain evidence="2 3">WCA-389-WT-5B</strain>
    </source>
</reference>
<dbReference type="PANTHER" id="PTHR37804:SF1">
    <property type="entry name" value="CDAA REGULATORY PROTEIN CDAR"/>
    <property type="match status" value="1"/>
</dbReference>
<dbReference type="Gene3D" id="2.170.120.40">
    <property type="entry name" value="YbbR-like domain"/>
    <property type="match status" value="2"/>
</dbReference>
<dbReference type="InterPro" id="IPR053154">
    <property type="entry name" value="c-di-AMP_regulator"/>
</dbReference>
<gene>
    <name evidence="2" type="ORF">FX155_01110</name>
</gene>
<dbReference type="OrthoDB" id="9814149at2"/>
<accession>A0A6N7VYD8</accession>
<keyword evidence="1" id="KW-0812">Transmembrane</keyword>
<dbReference type="AlphaFoldDB" id="A0A6N7VYD8"/>
<evidence type="ECO:0008006" key="4">
    <source>
        <dbReference type="Google" id="ProtNLM"/>
    </source>
</evidence>
<feature type="transmembrane region" description="Helical" evidence="1">
    <location>
        <begin position="12"/>
        <end position="30"/>
    </location>
</feature>
<dbReference type="CDD" id="cd20206">
    <property type="entry name" value="YbbR"/>
    <property type="match status" value="1"/>
</dbReference>
<proteinExistence type="predicted"/>
<name>A0A6N7VYD8_ACIFE</name>
<sequence length="323" mass="35271">MVKNNQTPNRNSWLVRIMSVVCACILWVYVMNEQNPITTKTFQVPLTAQNLAEDMVVKDLPETVNVKVSGTRSQIAVLREGDVKAFIDFTDAPKGRNTYNVQATTRMGEVAEVTPSLLQLETDSLAEKTMTLEPRIVGVPNSGVTVSQMDLSPTQVIIKGASARISQVDKVLVMVDISHHDRNFSTDATAVAVDRTGREMYDVKVVPGKIKTTVTIVRQLGTNDFPVKANMSGQLPEGVTLKSVKITPDSVRLTAEPKVLGGIREILTAPIVLNNVTSDVELKMPLQIPDQVLADQHSVIVEITLQKGTEKQDGSKADGNQNQ</sequence>
<dbReference type="RefSeq" id="WP_154487400.1">
    <property type="nucleotide sequence ID" value="NZ_JAYLVM010000108.1"/>
</dbReference>
<evidence type="ECO:0000313" key="2">
    <source>
        <dbReference type="EMBL" id="MSS81222.1"/>
    </source>
</evidence>
<keyword evidence="1" id="KW-0472">Membrane</keyword>
<evidence type="ECO:0000256" key="1">
    <source>
        <dbReference type="SAM" id="Phobius"/>
    </source>
</evidence>